<feature type="non-terminal residue" evidence="2">
    <location>
        <position position="72"/>
    </location>
</feature>
<keyword evidence="1" id="KW-0812">Transmembrane</keyword>
<dbReference type="OrthoDB" id="6692864at2759"/>
<feature type="transmembrane region" description="Helical" evidence="1">
    <location>
        <begin position="22"/>
        <end position="38"/>
    </location>
</feature>
<name>A0A8K0CPM2_IGNLU</name>
<keyword evidence="3" id="KW-1185">Reference proteome</keyword>
<comment type="caution">
    <text evidence="2">The sequence shown here is derived from an EMBL/GenBank/DDBJ whole genome shotgun (WGS) entry which is preliminary data.</text>
</comment>
<accession>A0A8K0CPM2</accession>
<sequence length="72" mass="8121">MSVSTTLPDTTPKNDLISATRVFYYLLIPALVLWYIYWRISRRHMLKLAEKIPGPKGLPIVGNALQFVGTSS</sequence>
<reference evidence="2" key="1">
    <citation type="submission" date="2019-08" db="EMBL/GenBank/DDBJ databases">
        <title>The genome of the North American firefly Photinus pyralis.</title>
        <authorList>
            <consortium name="Photinus pyralis genome working group"/>
            <person name="Fallon T.R."/>
            <person name="Sander Lower S.E."/>
            <person name="Weng J.-K."/>
        </authorList>
    </citation>
    <scope>NUCLEOTIDE SEQUENCE</scope>
    <source>
        <strain evidence="2">TRF0915ILg1</strain>
        <tissue evidence="2">Whole body</tissue>
    </source>
</reference>
<evidence type="ECO:0000313" key="3">
    <source>
        <dbReference type="Proteomes" id="UP000801492"/>
    </source>
</evidence>
<organism evidence="2 3">
    <name type="scientific">Ignelater luminosus</name>
    <name type="common">Cucubano</name>
    <name type="synonym">Pyrophorus luminosus</name>
    <dbReference type="NCBI Taxonomy" id="2038154"/>
    <lineage>
        <taxon>Eukaryota</taxon>
        <taxon>Metazoa</taxon>
        <taxon>Ecdysozoa</taxon>
        <taxon>Arthropoda</taxon>
        <taxon>Hexapoda</taxon>
        <taxon>Insecta</taxon>
        <taxon>Pterygota</taxon>
        <taxon>Neoptera</taxon>
        <taxon>Endopterygota</taxon>
        <taxon>Coleoptera</taxon>
        <taxon>Polyphaga</taxon>
        <taxon>Elateriformia</taxon>
        <taxon>Elateroidea</taxon>
        <taxon>Elateridae</taxon>
        <taxon>Agrypninae</taxon>
        <taxon>Pyrophorini</taxon>
        <taxon>Ignelater</taxon>
    </lineage>
</organism>
<dbReference type="EMBL" id="VTPC01073230">
    <property type="protein sequence ID" value="KAF2888851.1"/>
    <property type="molecule type" value="Genomic_DNA"/>
</dbReference>
<keyword evidence="1" id="KW-1133">Transmembrane helix</keyword>
<dbReference type="AlphaFoldDB" id="A0A8K0CPM2"/>
<dbReference type="Proteomes" id="UP000801492">
    <property type="component" value="Unassembled WGS sequence"/>
</dbReference>
<evidence type="ECO:0000256" key="1">
    <source>
        <dbReference type="SAM" id="Phobius"/>
    </source>
</evidence>
<protein>
    <submittedName>
        <fullName evidence="2">Uncharacterized protein</fullName>
    </submittedName>
</protein>
<evidence type="ECO:0000313" key="2">
    <source>
        <dbReference type="EMBL" id="KAF2888851.1"/>
    </source>
</evidence>
<proteinExistence type="predicted"/>
<gene>
    <name evidence="2" type="ORF">ILUMI_17322</name>
</gene>
<keyword evidence="1" id="KW-0472">Membrane</keyword>